<dbReference type="AlphaFoldDB" id="A0AAN6RHJ9"/>
<keyword evidence="10" id="KW-1185">Reference proteome</keyword>
<keyword evidence="4" id="KW-0378">Hydrolase</keyword>
<dbReference type="InterPro" id="IPR035952">
    <property type="entry name" value="Rhomboid-like_sf"/>
</dbReference>
<evidence type="ECO:0000256" key="3">
    <source>
        <dbReference type="ARBA" id="ARBA00022692"/>
    </source>
</evidence>
<dbReference type="GO" id="GO:0004252">
    <property type="term" value="F:serine-type endopeptidase activity"/>
    <property type="evidence" value="ECO:0007669"/>
    <property type="project" value="InterPro"/>
</dbReference>
<dbReference type="SUPFAM" id="SSF144091">
    <property type="entry name" value="Rhomboid-like"/>
    <property type="match status" value="1"/>
</dbReference>
<keyword evidence="3 7" id="KW-0812">Transmembrane</keyword>
<evidence type="ECO:0000259" key="8">
    <source>
        <dbReference type="Pfam" id="PF01694"/>
    </source>
</evidence>
<dbReference type="PANTHER" id="PTHR43731:SF14">
    <property type="entry name" value="PRESENILIN-ASSOCIATED RHOMBOID-LIKE PROTEIN, MITOCHONDRIAL"/>
    <property type="match status" value="1"/>
</dbReference>
<comment type="similarity">
    <text evidence="2">Belongs to the peptidase S54 family.</text>
</comment>
<evidence type="ECO:0000313" key="9">
    <source>
        <dbReference type="EMBL" id="KAK3207412.1"/>
    </source>
</evidence>
<keyword evidence="6 7" id="KW-0472">Membrane</keyword>
<dbReference type="Proteomes" id="UP001280581">
    <property type="component" value="Unassembled WGS sequence"/>
</dbReference>
<dbReference type="PANTHER" id="PTHR43731">
    <property type="entry name" value="RHOMBOID PROTEASE"/>
    <property type="match status" value="1"/>
</dbReference>
<dbReference type="GO" id="GO:0016020">
    <property type="term" value="C:membrane"/>
    <property type="evidence" value="ECO:0007669"/>
    <property type="project" value="UniProtKB-SubCell"/>
</dbReference>
<feature type="domain" description="Peptidase S54 rhomboid" evidence="8">
    <location>
        <begin position="111"/>
        <end position="256"/>
    </location>
</feature>
<keyword evidence="5 7" id="KW-1133">Transmembrane helix</keyword>
<organism evidence="9 10">
    <name type="scientific">Pseudopithomyces chartarum</name>
    <dbReference type="NCBI Taxonomy" id="1892770"/>
    <lineage>
        <taxon>Eukaryota</taxon>
        <taxon>Fungi</taxon>
        <taxon>Dikarya</taxon>
        <taxon>Ascomycota</taxon>
        <taxon>Pezizomycotina</taxon>
        <taxon>Dothideomycetes</taxon>
        <taxon>Pleosporomycetidae</taxon>
        <taxon>Pleosporales</taxon>
        <taxon>Massarineae</taxon>
        <taxon>Didymosphaeriaceae</taxon>
        <taxon>Pseudopithomyces</taxon>
    </lineage>
</organism>
<dbReference type="EMBL" id="WVTA01000009">
    <property type="protein sequence ID" value="KAK3207412.1"/>
    <property type="molecule type" value="Genomic_DNA"/>
</dbReference>
<feature type="transmembrane region" description="Helical" evidence="7">
    <location>
        <begin position="238"/>
        <end position="256"/>
    </location>
</feature>
<feature type="transmembrane region" description="Helical" evidence="7">
    <location>
        <begin position="113"/>
        <end position="139"/>
    </location>
</feature>
<dbReference type="Pfam" id="PF01694">
    <property type="entry name" value="Rhomboid"/>
    <property type="match status" value="1"/>
</dbReference>
<gene>
    <name evidence="9" type="ORF">GRF29_103g976501</name>
</gene>
<name>A0AAN6RHJ9_9PLEO</name>
<evidence type="ECO:0000256" key="1">
    <source>
        <dbReference type="ARBA" id="ARBA00004141"/>
    </source>
</evidence>
<reference evidence="9 10" key="1">
    <citation type="submission" date="2021-02" db="EMBL/GenBank/DDBJ databases">
        <title>Genome assembly of Pseudopithomyces chartarum.</title>
        <authorList>
            <person name="Jauregui R."/>
            <person name="Singh J."/>
            <person name="Voisey C."/>
        </authorList>
    </citation>
    <scope>NUCLEOTIDE SEQUENCE [LARGE SCALE GENOMIC DNA]</scope>
    <source>
        <strain evidence="9 10">AGR01</strain>
    </source>
</reference>
<sequence length="263" mass="28564">MALFQNLTKTLRPSSSNAISTLRWARSPCSSKLGPNFFGGGGPNGRRSYYGSHNSSEPMNKRLIYGVIGLNVGVYLYGEYTKEQARQGYPQSFITYIENMSLSPSGFFKEHRYWTAITSTFAHGSLFHIASNMVSFYYLSSFLASTPSFTPLKLTAIILGSGLAGSAGWLASKLKQGNVKQRALGFSGSVMGVGTIAAFLYPRVTLLVWGIIPVPLGVLMAGYAIYDGYYLNSQTTTVAHAGHLGGTVFGILYFLAKLRGLRL</sequence>
<dbReference type="InterPro" id="IPR022764">
    <property type="entry name" value="Peptidase_S54_rhomboid_dom"/>
</dbReference>
<evidence type="ECO:0000313" key="10">
    <source>
        <dbReference type="Proteomes" id="UP001280581"/>
    </source>
</evidence>
<evidence type="ECO:0000256" key="2">
    <source>
        <dbReference type="ARBA" id="ARBA00009045"/>
    </source>
</evidence>
<feature type="transmembrane region" description="Helical" evidence="7">
    <location>
        <begin position="207"/>
        <end position="226"/>
    </location>
</feature>
<comment type="caution">
    <text evidence="9">The sequence shown here is derived from an EMBL/GenBank/DDBJ whole genome shotgun (WGS) entry which is preliminary data.</text>
</comment>
<comment type="subcellular location">
    <subcellularLocation>
        <location evidence="1">Membrane</location>
        <topology evidence="1">Multi-pass membrane protein</topology>
    </subcellularLocation>
</comment>
<evidence type="ECO:0000256" key="6">
    <source>
        <dbReference type="ARBA" id="ARBA00023136"/>
    </source>
</evidence>
<feature type="transmembrane region" description="Helical" evidence="7">
    <location>
        <begin position="183"/>
        <end position="201"/>
    </location>
</feature>
<dbReference type="Gene3D" id="1.20.1540.10">
    <property type="entry name" value="Rhomboid-like"/>
    <property type="match status" value="1"/>
</dbReference>
<protein>
    <recommendedName>
        <fullName evidence="8">Peptidase S54 rhomboid domain-containing protein</fullName>
    </recommendedName>
</protein>
<evidence type="ECO:0000256" key="7">
    <source>
        <dbReference type="SAM" id="Phobius"/>
    </source>
</evidence>
<proteinExistence type="inferred from homology"/>
<evidence type="ECO:0000256" key="4">
    <source>
        <dbReference type="ARBA" id="ARBA00022801"/>
    </source>
</evidence>
<accession>A0AAN6RHJ9</accession>
<evidence type="ECO:0000256" key="5">
    <source>
        <dbReference type="ARBA" id="ARBA00022989"/>
    </source>
</evidence>
<dbReference type="InterPro" id="IPR050925">
    <property type="entry name" value="Rhomboid_protease_S54"/>
</dbReference>
<feature type="transmembrane region" description="Helical" evidence="7">
    <location>
        <begin position="151"/>
        <end position="171"/>
    </location>
</feature>